<dbReference type="Pfam" id="PF03127">
    <property type="entry name" value="GAT"/>
    <property type="match status" value="1"/>
</dbReference>
<dbReference type="SUPFAM" id="SSF89009">
    <property type="entry name" value="GAT-like domain"/>
    <property type="match status" value="1"/>
</dbReference>
<dbReference type="PANTHER" id="PTHR24114">
    <property type="entry name" value="LEUCINE RICH REPEAT FAMILY PROTEIN"/>
    <property type="match status" value="1"/>
</dbReference>
<evidence type="ECO:0000259" key="2">
    <source>
        <dbReference type="PROSITE" id="PS50909"/>
    </source>
</evidence>
<dbReference type="Gene3D" id="3.80.10.10">
    <property type="entry name" value="Ribonuclease Inhibitor"/>
    <property type="match status" value="3"/>
</dbReference>
<dbReference type="Gene3D" id="1.20.58.160">
    <property type="match status" value="1"/>
</dbReference>
<dbReference type="OrthoDB" id="120976at2759"/>
<comment type="caution">
    <text evidence="3">The sequence shown here is derived from an EMBL/GenBank/DDBJ whole genome shotgun (WGS) entry which is preliminary data.</text>
</comment>
<feature type="region of interest" description="Disordered" evidence="1">
    <location>
        <begin position="611"/>
        <end position="662"/>
    </location>
</feature>
<keyword evidence="4" id="KW-1185">Reference proteome</keyword>
<dbReference type="InterPro" id="IPR038425">
    <property type="entry name" value="GAT_sf"/>
</dbReference>
<dbReference type="InterPro" id="IPR004152">
    <property type="entry name" value="GAT_dom"/>
</dbReference>
<feature type="compositionally biased region" description="Low complexity" evidence="1">
    <location>
        <begin position="611"/>
        <end position="641"/>
    </location>
</feature>
<feature type="non-terminal residue" evidence="3">
    <location>
        <position position="1"/>
    </location>
</feature>
<dbReference type="PANTHER" id="PTHR24114:SF2">
    <property type="entry name" value="F-BOX DOMAIN-CONTAINING PROTEIN-RELATED"/>
    <property type="match status" value="1"/>
</dbReference>
<evidence type="ECO:0000256" key="1">
    <source>
        <dbReference type="SAM" id="MobiDB-lite"/>
    </source>
</evidence>
<dbReference type="EMBL" id="CAJVPJ010000500">
    <property type="protein sequence ID" value="CAG8531232.1"/>
    <property type="molecule type" value="Genomic_DNA"/>
</dbReference>
<dbReference type="GO" id="GO:0035091">
    <property type="term" value="F:phosphatidylinositol binding"/>
    <property type="evidence" value="ECO:0007669"/>
    <property type="project" value="InterPro"/>
</dbReference>
<reference evidence="3" key="1">
    <citation type="submission" date="2021-06" db="EMBL/GenBank/DDBJ databases">
        <authorList>
            <person name="Kallberg Y."/>
            <person name="Tangrot J."/>
            <person name="Rosling A."/>
        </authorList>
    </citation>
    <scope>NUCLEOTIDE SEQUENCE</scope>
    <source>
        <strain evidence="3">IA702</strain>
    </source>
</reference>
<sequence length="779" mass="85809">KDNVNVKVADDGGKVYTSGEILQFYFDACQSREECPMDRMVDILTRTGPTSSVKVVDLSGEMIDRKVAEPIADVLALECGLRQLSLQRCAVEDHTLKILCHSLLINDTLTHLSLADNKQIKSDGFSYIAIYIKKSTQLTYLDLSGTIIDKKSALYLAQALSPGNSNNEVVLDTLKLDGCGLKNNVLEILGPGIRRSSLRCLSIRFNRINQFGAVWVGVMLRDYDDMIWNNESASSLGSLSSFDANTKNKGKMRRHLEILDASENDFRIGVQYIAQALRRNRSLKELRLVDCKLDPKGLTFIAEGLKHNGTLEILDLSHNPIGNSPIDGVNALCHALSVNKTLRDLFLADCNMSSEGAIALAELLPETTKLTHLDLTDNPNIGTAGIMALAASIKMNHSVCCLDIKIPPNDKELAYLARDIIRVCVRNTESASKEILNGADPLSDSICYSEINDELETDSDGEYVDTDDSSVDIDTNGIERDMKIAEEILNVFDAMMANNKGKMAEESNDTLEHLNAQTKDLQHKIGSYISTTIDDEKLLERLLTLNDRLTASLQNYVNLYNQSNLPSTTFVNASTKSLPSPPSSSPISPKPFIFSPIHPVPSSSYLSRIPTTTVTSPTSPTTPALPISSPSEITSSPTFSIADSDDEDDYDDVRDDDVRDDDVRDDDVRDVVRDVVCDDARDDVRDGDIHDDVRDDNDDDVSSRTNSFSLVVRTSNGSHNEDEGQPKSPIDELGKLLEIEEGEVLRKAKDVMVPEAEERGKSSADLLSGEELKLQILEE</sequence>
<feature type="compositionally biased region" description="Acidic residues" evidence="1">
    <location>
        <begin position="643"/>
        <end position="662"/>
    </location>
</feature>
<dbReference type="Pfam" id="PF13516">
    <property type="entry name" value="LRR_6"/>
    <property type="match status" value="5"/>
</dbReference>
<feature type="compositionally biased region" description="Basic and acidic residues" evidence="1">
    <location>
        <begin position="682"/>
        <end position="693"/>
    </location>
</feature>
<gene>
    <name evidence="3" type="ORF">POCULU_LOCUS4070</name>
</gene>
<proteinExistence type="predicted"/>
<feature type="region of interest" description="Disordered" evidence="1">
    <location>
        <begin position="682"/>
        <end position="730"/>
    </location>
</feature>
<accession>A0A9N9AKD4</accession>
<dbReference type="SUPFAM" id="SSF52047">
    <property type="entry name" value="RNI-like"/>
    <property type="match status" value="1"/>
</dbReference>
<dbReference type="InterPro" id="IPR052394">
    <property type="entry name" value="LRR-containing"/>
</dbReference>
<feature type="compositionally biased region" description="Basic and acidic residues" evidence="1">
    <location>
        <begin position="719"/>
        <end position="730"/>
    </location>
</feature>
<feature type="compositionally biased region" description="Polar residues" evidence="1">
    <location>
        <begin position="703"/>
        <end position="718"/>
    </location>
</feature>
<dbReference type="InterPro" id="IPR001611">
    <property type="entry name" value="Leu-rich_rpt"/>
</dbReference>
<dbReference type="Proteomes" id="UP000789572">
    <property type="component" value="Unassembled WGS sequence"/>
</dbReference>
<feature type="domain" description="GAT" evidence="2">
    <location>
        <begin position="473"/>
        <end position="561"/>
    </location>
</feature>
<dbReference type="AlphaFoldDB" id="A0A9N9AKD4"/>
<dbReference type="GO" id="GO:0043130">
    <property type="term" value="F:ubiquitin binding"/>
    <property type="evidence" value="ECO:0007669"/>
    <property type="project" value="InterPro"/>
</dbReference>
<evidence type="ECO:0000313" key="3">
    <source>
        <dbReference type="EMBL" id="CAG8531232.1"/>
    </source>
</evidence>
<dbReference type="InterPro" id="IPR032675">
    <property type="entry name" value="LRR_dom_sf"/>
</dbReference>
<dbReference type="SMART" id="SM00368">
    <property type="entry name" value="LRR_RI"/>
    <property type="match status" value="8"/>
</dbReference>
<dbReference type="PROSITE" id="PS50909">
    <property type="entry name" value="GAT"/>
    <property type="match status" value="1"/>
</dbReference>
<name>A0A9N9AKD4_9GLOM</name>
<evidence type="ECO:0000313" key="4">
    <source>
        <dbReference type="Proteomes" id="UP000789572"/>
    </source>
</evidence>
<protein>
    <submittedName>
        <fullName evidence="3">2422_t:CDS:1</fullName>
    </submittedName>
</protein>
<organism evidence="3 4">
    <name type="scientific">Paraglomus occultum</name>
    <dbReference type="NCBI Taxonomy" id="144539"/>
    <lineage>
        <taxon>Eukaryota</taxon>
        <taxon>Fungi</taxon>
        <taxon>Fungi incertae sedis</taxon>
        <taxon>Mucoromycota</taxon>
        <taxon>Glomeromycotina</taxon>
        <taxon>Glomeromycetes</taxon>
        <taxon>Paraglomerales</taxon>
        <taxon>Paraglomeraceae</taxon>
        <taxon>Paraglomus</taxon>
    </lineage>
</organism>